<evidence type="ECO:0008006" key="5">
    <source>
        <dbReference type="Google" id="ProtNLM"/>
    </source>
</evidence>
<comment type="caution">
    <text evidence="3">The sequence shown here is derived from an EMBL/GenBank/DDBJ whole genome shotgun (WGS) entry which is preliminary data.</text>
</comment>
<reference evidence="3 4" key="2">
    <citation type="journal article" date="2019" name="G3 (Bethesda)">
        <title>Hybrid Assembly of the Genome of the Entomopathogenic Nematode Steinernema carpocapsae Identifies the X-Chromosome.</title>
        <authorList>
            <person name="Serra L."/>
            <person name="Macchietto M."/>
            <person name="Macias-Munoz A."/>
            <person name="McGill C.J."/>
            <person name="Rodriguez I.M."/>
            <person name="Rodriguez B."/>
            <person name="Murad R."/>
            <person name="Mortazavi A."/>
        </authorList>
    </citation>
    <scope>NUCLEOTIDE SEQUENCE [LARGE SCALE GENOMIC DNA]</scope>
    <source>
        <strain evidence="3 4">ALL</strain>
    </source>
</reference>
<feature type="signal peptide" evidence="2">
    <location>
        <begin position="1"/>
        <end position="24"/>
    </location>
</feature>
<reference evidence="3 4" key="1">
    <citation type="journal article" date="2015" name="Genome Biol.">
        <title>Comparative genomics of Steinernema reveals deeply conserved gene regulatory networks.</title>
        <authorList>
            <person name="Dillman A.R."/>
            <person name="Macchietto M."/>
            <person name="Porter C.F."/>
            <person name="Rogers A."/>
            <person name="Williams B."/>
            <person name="Antoshechkin I."/>
            <person name="Lee M.M."/>
            <person name="Goodwin Z."/>
            <person name="Lu X."/>
            <person name="Lewis E.E."/>
            <person name="Goodrich-Blair H."/>
            <person name="Stock S.P."/>
            <person name="Adams B.J."/>
            <person name="Sternberg P.W."/>
            <person name="Mortazavi A."/>
        </authorList>
    </citation>
    <scope>NUCLEOTIDE SEQUENCE [LARGE SCALE GENOMIC DNA]</scope>
    <source>
        <strain evidence="3 4">ALL</strain>
    </source>
</reference>
<evidence type="ECO:0000256" key="1">
    <source>
        <dbReference type="SAM" id="MobiDB-lite"/>
    </source>
</evidence>
<feature type="chain" id="PRO_5020525454" description="Secreted protein" evidence="2">
    <location>
        <begin position="25"/>
        <end position="91"/>
    </location>
</feature>
<sequence>MDPQRFASFFKLLALSKVANFASAAWRIQPPTPPLRSSAGPVPVPPGARTNSCSRPLILSPSAMRERLVVRAVRRGMQKPCGGVQRREEVI</sequence>
<accession>A0A4U5MT83</accession>
<dbReference type="AlphaFoldDB" id="A0A4U5MT83"/>
<dbReference type="Proteomes" id="UP000298663">
    <property type="component" value="Unassembled WGS sequence"/>
</dbReference>
<organism evidence="3 4">
    <name type="scientific">Steinernema carpocapsae</name>
    <name type="common">Entomopathogenic nematode</name>
    <dbReference type="NCBI Taxonomy" id="34508"/>
    <lineage>
        <taxon>Eukaryota</taxon>
        <taxon>Metazoa</taxon>
        <taxon>Ecdysozoa</taxon>
        <taxon>Nematoda</taxon>
        <taxon>Chromadorea</taxon>
        <taxon>Rhabditida</taxon>
        <taxon>Tylenchina</taxon>
        <taxon>Panagrolaimomorpha</taxon>
        <taxon>Strongyloidoidea</taxon>
        <taxon>Steinernematidae</taxon>
        <taxon>Steinernema</taxon>
    </lineage>
</organism>
<keyword evidence="4" id="KW-1185">Reference proteome</keyword>
<feature type="region of interest" description="Disordered" evidence="1">
    <location>
        <begin position="30"/>
        <end position="55"/>
    </location>
</feature>
<evidence type="ECO:0000313" key="4">
    <source>
        <dbReference type="Proteomes" id="UP000298663"/>
    </source>
</evidence>
<evidence type="ECO:0000313" key="3">
    <source>
        <dbReference type="EMBL" id="TKR72969.1"/>
    </source>
</evidence>
<evidence type="ECO:0000256" key="2">
    <source>
        <dbReference type="SAM" id="SignalP"/>
    </source>
</evidence>
<dbReference type="EMBL" id="AZBU02000006">
    <property type="protein sequence ID" value="TKR72969.1"/>
    <property type="molecule type" value="Genomic_DNA"/>
</dbReference>
<gene>
    <name evidence="3" type="ORF">L596_020347</name>
</gene>
<protein>
    <recommendedName>
        <fullName evidence="5">Secreted protein</fullName>
    </recommendedName>
</protein>
<proteinExistence type="predicted"/>
<name>A0A4U5MT83_STECR</name>
<keyword evidence="2" id="KW-0732">Signal</keyword>